<keyword evidence="3" id="KW-1185">Reference proteome</keyword>
<name>A0AAN6N551_9PEZI</name>
<feature type="region of interest" description="Disordered" evidence="1">
    <location>
        <begin position="274"/>
        <end position="308"/>
    </location>
</feature>
<evidence type="ECO:0000256" key="1">
    <source>
        <dbReference type="SAM" id="MobiDB-lite"/>
    </source>
</evidence>
<dbReference type="AlphaFoldDB" id="A0AAN6N551"/>
<comment type="caution">
    <text evidence="2">The sequence shown here is derived from an EMBL/GenBank/DDBJ whole genome shotgun (WGS) entry which is preliminary data.</text>
</comment>
<dbReference type="Proteomes" id="UP001303473">
    <property type="component" value="Unassembled WGS sequence"/>
</dbReference>
<evidence type="ECO:0000313" key="2">
    <source>
        <dbReference type="EMBL" id="KAK3939367.1"/>
    </source>
</evidence>
<accession>A0AAN6N551</accession>
<reference evidence="3" key="1">
    <citation type="journal article" date="2023" name="Mol. Phylogenet. Evol.">
        <title>Genome-scale phylogeny and comparative genomics of the fungal order Sordariales.</title>
        <authorList>
            <person name="Hensen N."/>
            <person name="Bonometti L."/>
            <person name="Westerberg I."/>
            <person name="Brannstrom I.O."/>
            <person name="Guillou S."/>
            <person name="Cros-Aarteil S."/>
            <person name="Calhoun S."/>
            <person name="Haridas S."/>
            <person name="Kuo A."/>
            <person name="Mondo S."/>
            <person name="Pangilinan J."/>
            <person name="Riley R."/>
            <person name="LaButti K."/>
            <person name="Andreopoulos B."/>
            <person name="Lipzen A."/>
            <person name="Chen C."/>
            <person name="Yan M."/>
            <person name="Daum C."/>
            <person name="Ng V."/>
            <person name="Clum A."/>
            <person name="Steindorff A."/>
            <person name="Ohm R.A."/>
            <person name="Martin F."/>
            <person name="Silar P."/>
            <person name="Natvig D.O."/>
            <person name="Lalanne C."/>
            <person name="Gautier V."/>
            <person name="Ament-Velasquez S.L."/>
            <person name="Kruys A."/>
            <person name="Hutchinson M.I."/>
            <person name="Powell A.J."/>
            <person name="Barry K."/>
            <person name="Miller A.N."/>
            <person name="Grigoriev I.V."/>
            <person name="Debuchy R."/>
            <person name="Gladieux P."/>
            <person name="Hiltunen Thoren M."/>
            <person name="Johannesson H."/>
        </authorList>
    </citation>
    <scope>NUCLEOTIDE SEQUENCE [LARGE SCALE GENOMIC DNA]</scope>
    <source>
        <strain evidence="3">CBS 340.73</strain>
    </source>
</reference>
<evidence type="ECO:0000313" key="3">
    <source>
        <dbReference type="Proteomes" id="UP001303473"/>
    </source>
</evidence>
<gene>
    <name evidence="2" type="ORF">QBC46DRAFT_388059</name>
</gene>
<organism evidence="2 3">
    <name type="scientific">Diplogelasinospora grovesii</name>
    <dbReference type="NCBI Taxonomy" id="303347"/>
    <lineage>
        <taxon>Eukaryota</taxon>
        <taxon>Fungi</taxon>
        <taxon>Dikarya</taxon>
        <taxon>Ascomycota</taxon>
        <taxon>Pezizomycotina</taxon>
        <taxon>Sordariomycetes</taxon>
        <taxon>Sordariomycetidae</taxon>
        <taxon>Sordariales</taxon>
        <taxon>Diplogelasinosporaceae</taxon>
        <taxon>Diplogelasinospora</taxon>
    </lineage>
</organism>
<dbReference type="EMBL" id="MU853812">
    <property type="protein sequence ID" value="KAK3939367.1"/>
    <property type="molecule type" value="Genomic_DNA"/>
</dbReference>
<protein>
    <submittedName>
        <fullName evidence="2">Uncharacterized protein</fullName>
    </submittedName>
</protein>
<proteinExistence type="predicted"/>
<sequence length="308" mass="35623">MPQTVIDTRGVKKIERITTTPEILYFTDDGKDDTSNSLQMSLAPVLKKIAAHEIVISLHEFHNLKPTTKYQIIFVYDRTMGLNTPPDRKALDSYCRIRQALSFLGIGIFEYDKHSRTTPEDLLANWVHEWNKLWFDGYQADPDTMESLKEQASRRYWGLDELKAITARWMQGRDEDRLLEPGRQLMANDDKSRSKYQTSFDGYEMLTQATKKEECPDEMKTSFTEMKRRQGVQKDVNKTKEDEEVVVRRTGRKMLDPETLKMIKDVMEAQEAVSRRTARLNPTGSKARAASAGCISVEEHEEGRKTMN</sequence>
<feature type="compositionally biased region" description="Basic and acidic residues" evidence="1">
    <location>
        <begin position="297"/>
        <end position="308"/>
    </location>
</feature>